<gene>
    <name evidence="2" type="ORF">GCM10009727_78530</name>
</gene>
<sequence length="545" mass="55494">MLRSGVWRPVPGALQDNAMVLDAVAVRRWCRLAADALGRTRGEIDALNVFPVPDRDTGTNLHLTVLAAADAADALPSGAGTAETWRAVSQAALLGARGNSGVILSQVLRGMAEVLGAAARPDGEALAEALRHASVVARTAVEHPVDGTILSVLDEAAPAGSSASGAGFAGTARAAADGARRALRRTTGQLDVLARSGVVDAGAAGMCVVLDALAAVITDEYPEHYEVPARTAGTAPAPADDPGPEGPGYEVMYLLDAPDAAVHRLRETLDGLGDSLVVVGGDGLWNVHVHVDDAGAAIEAGMAAGRPHRLRVTYLHAVTGDGHPAHAGRAVIAVTAADGLAALFEEAGARVVRREPGAVPPLAVLAEAILAAGDEVVVLPNEPEVLALAEAAAERARDGGARIAVVPAKASVQGLAALAVHDPLRRFGDDVIAMTRAAGATRFGHLEVAAQEAVTSVGLCRPGDVLGLIEGDVATIGGDVAQVARHVLDRMLSGGGELVTLVAGRYAPPGLAEALEEHLRGAHPDVEVGVYDGAQHRYPLLIGVE</sequence>
<reference evidence="3" key="1">
    <citation type="journal article" date="2019" name="Int. J. Syst. Evol. Microbiol.">
        <title>The Global Catalogue of Microorganisms (GCM) 10K type strain sequencing project: providing services to taxonomists for standard genome sequencing and annotation.</title>
        <authorList>
            <consortium name="The Broad Institute Genomics Platform"/>
            <consortium name="The Broad Institute Genome Sequencing Center for Infectious Disease"/>
            <person name="Wu L."/>
            <person name="Ma J."/>
        </authorList>
    </citation>
    <scope>NUCLEOTIDE SEQUENCE [LARGE SCALE GENOMIC DNA]</scope>
    <source>
        <strain evidence="3">JCM 13850</strain>
    </source>
</reference>
<name>A0ABP5M3K8_9ACTN</name>
<dbReference type="InterPro" id="IPR050270">
    <property type="entry name" value="DegV_domain_contain"/>
</dbReference>
<dbReference type="NCBIfam" id="TIGR03599">
    <property type="entry name" value="YloV"/>
    <property type="match status" value="1"/>
</dbReference>
<dbReference type="EMBL" id="BAAAMR010000107">
    <property type="protein sequence ID" value="GAA2162821.1"/>
    <property type="molecule type" value="Genomic_DNA"/>
</dbReference>
<evidence type="ECO:0000259" key="1">
    <source>
        <dbReference type="PROSITE" id="PS51480"/>
    </source>
</evidence>
<dbReference type="PROSITE" id="PS51480">
    <property type="entry name" value="DHAL"/>
    <property type="match status" value="1"/>
</dbReference>
<dbReference type="PANTHER" id="PTHR33434:SF4">
    <property type="entry name" value="PHOSPHATASE PROTEIN"/>
    <property type="match status" value="1"/>
</dbReference>
<proteinExistence type="predicted"/>
<dbReference type="InterPro" id="IPR019986">
    <property type="entry name" value="YloV-like"/>
</dbReference>
<dbReference type="SMART" id="SM01121">
    <property type="entry name" value="Dak1_2"/>
    <property type="match status" value="1"/>
</dbReference>
<dbReference type="Gene3D" id="1.25.40.340">
    <property type="match status" value="1"/>
</dbReference>
<accession>A0ABP5M3K8</accession>
<evidence type="ECO:0000313" key="2">
    <source>
        <dbReference type="EMBL" id="GAA2162821.1"/>
    </source>
</evidence>
<dbReference type="Pfam" id="PF13684">
    <property type="entry name" value="FakA-like_C"/>
    <property type="match status" value="1"/>
</dbReference>
<dbReference type="InterPro" id="IPR048394">
    <property type="entry name" value="FakA-like_M"/>
</dbReference>
<dbReference type="PANTHER" id="PTHR33434">
    <property type="entry name" value="DEGV DOMAIN-CONTAINING PROTEIN DR_1986-RELATED"/>
    <property type="match status" value="1"/>
</dbReference>
<organism evidence="2 3">
    <name type="scientific">Actinomadura napierensis</name>
    <dbReference type="NCBI Taxonomy" id="267854"/>
    <lineage>
        <taxon>Bacteria</taxon>
        <taxon>Bacillati</taxon>
        <taxon>Actinomycetota</taxon>
        <taxon>Actinomycetes</taxon>
        <taxon>Streptosporangiales</taxon>
        <taxon>Thermomonosporaceae</taxon>
        <taxon>Actinomadura</taxon>
    </lineage>
</organism>
<feature type="domain" description="DhaL" evidence="1">
    <location>
        <begin position="24"/>
        <end position="215"/>
    </location>
</feature>
<dbReference type="InterPro" id="IPR036117">
    <property type="entry name" value="DhaL_dom_sf"/>
</dbReference>
<protein>
    <submittedName>
        <fullName evidence="2">DAK2 domain-containing protein</fullName>
    </submittedName>
</protein>
<evidence type="ECO:0000313" key="3">
    <source>
        <dbReference type="Proteomes" id="UP001501020"/>
    </source>
</evidence>
<dbReference type="InterPro" id="IPR033470">
    <property type="entry name" value="FakA-like_C"/>
</dbReference>
<keyword evidence="3" id="KW-1185">Reference proteome</keyword>
<dbReference type="SMART" id="SM01120">
    <property type="entry name" value="Dak2"/>
    <property type="match status" value="1"/>
</dbReference>
<dbReference type="Proteomes" id="UP001501020">
    <property type="component" value="Unassembled WGS sequence"/>
</dbReference>
<dbReference type="InterPro" id="IPR004007">
    <property type="entry name" value="DhaL_dom"/>
</dbReference>
<dbReference type="Pfam" id="PF02734">
    <property type="entry name" value="Dak2"/>
    <property type="match status" value="1"/>
</dbReference>
<dbReference type="SUPFAM" id="SSF101473">
    <property type="entry name" value="DhaL-like"/>
    <property type="match status" value="1"/>
</dbReference>
<dbReference type="Pfam" id="PF21645">
    <property type="entry name" value="FakA-like_M"/>
    <property type="match status" value="1"/>
</dbReference>
<comment type="caution">
    <text evidence="2">The sequence shown here is derived from an EMBL/GenBank/DDBJ whole genome shotgun (WGS) entry which is preliminary data.</text>
</comment>